<protein>
    <submittedName>
        <fullName evidence="2">Uncharacterized protein</fullName>
    </submittedName>
</protein>
<feature type="compositionally biased region" description="Basic and acidic residues" evidence="1">
    <location>
        <begin position="1"/>
        <end position="10"/>
    </location>
</feature>
<dbReference type="Proteomes" id="UP000014062">
    <property type="component" value="Chromosome"/>
</dbReference>
<feature type="compositionally biased region" description="Gly residues" evidence="1">
    <location>
        <begin position="24"/>
        <end position="38"/>
    </location>
</feature>
<name>A0A7U9DS92_STRLI</name>
<organism evidence="2 3">
    <name type="scientific">Streptomyces lividans 1326</name>
    <dbReference type="NCBI Taxonomy" id="1200984"/>
    <lineage>
        <taxon>Bacteria</taxon>
        <taxon>Bacillati</taxon>
        <taxon>Actinomycetota</taxon>
        <taxon>Actinomycetes</taxon>
        <taxon>Kitasatosporales</taxon>
        <taxon>Streptomycetaceae</taxon>
        <taxon>Streptomyces</taxon>
    </lineage>
</organism>
<proteinExistence type="predicted"/>
<gene>
    <name evidence="2" type="ORF">SLI_3469</name>
</gene>
<evidence type="ECO:0000256" key="1">
    <source>
        <dbReference type="SAM" id="MobiDB-lite"/>
    </source>
</evidence>
<dbReference type="AlphaFoldDB" id="A0A7U9DS92"/>
<reference evidence="3" key="1">
    <citation type="journal article" date="2013" name="Genome Biol. Evol.">
        <title>The genome sequence of Streptomyces lividans 66 reveals a novel tRNA-dependent peptide biosynthetic system within a metal-related genomic island.</title>
        <authorList>
            <person name="Cruz-Morales P."/>
            <person name="Vijgenboom E."/>
            <person name="Iruegas-Bocardo F."/>
            <person name="Girard G."/>
            <person name="Yanez-Guerra L.A."/>
            <person name="Ramos-Aboites H.E."/>
            <person name="Pernodet J.L."/>
            <person name="Anne J."/>
            <person name="van Wezel G.P."/>
            <person name="Barona-Gomez F."/>
        </authorList>
    </citation>
    <scope>NUCLEOTIDE SEQUENCE [LARGE SCALE GENOMIC DNA]</scope>
    <source>
        <strain evidence="3">1326</strain>
    </source>
</reference>
<feature type="region of interest" description="Disordered" evidence="1">
    <location>
        <begin position="1"/>
        <end position="52"/>
    </location>
</feature>
<evidence type="ECO:0000313" key="3">
    <source>
        <dbReference type="Proteomes" id="UP000014062"/>
    </source>
</evidence>
<evidence type="ECO:0000313" key="2">
    <source>
        <dbReference type="EMBL" id="EOY48182.1"/>
    </source>
</evidence>
<accession>A0A7U9DS92</accession>
<dbReference type="EMBL" id="CM001889">
    <property type="protein sequence ID" value="EOY48182.1"/>
    <property type="molecule type" value="Genomic_DNA"/>
</dbReference>
<sequence length="52" mass="5223">MLVQRDRQPGDGELDQGEQQSGGQSAGGGAGHQPGRVGGQEQEEGELACSSG</sequence>